<feature type="compositionally biased region" description="Pro residues" evidence="1">
    <location>
        <begin position="778"/>
        <end position="787"/>
    </location>
</feature>
<organism evidence="2 3">
    <name type="scientific">Colletotrichum nymphaeae SA-01</name>
    <dbReference type="NCBI Taxonomy" id="1460502"/>
    <lineage>
        <taxon>Eukaryota</taxon>
        <taxon>Fungi</taxon>
        <taxon>Dikarya</taxon>
        <taxon>Ascomycota</taxon>
        <taxon>Pezizomycotina</taxon>
        <taxon>Sordariomycetes</taxon>
        <taxon>Hypocreomycetidae</taxon>
        <taxon>Glomerellales</taxon>
        <taxon>Glomerellaceae</taxon>
        <taxon>Colletotrichum</taxon>
        <taxon>Colletotrichum acutatum species complex</taxon>
    </lineage>
</organism>
<feature type="compositionally biased region" description="Acidic residues" evidence="1">
    <location>
        <begin position="281"/>
        <end position="320"/>
    </location>
</feature>
<feature type="compositionally biased region" description="Pro residues" evidence="1">
    <location>
        <begin position="638"/>
        <end position="656"/>
    </location>
</feature>
<reference evidence="2 3" key="1">
    <citation type="submission" date="2014-02" db="EMBL/GenBank/DDBJ databases">
        <title>The genome sequence of Colletotrichum nymphaeae SA-01.</title>
        <authorList>
            <person name="Baroncelli R."/>
            <person name="Thon M.R."/>
        </authorList>
    </citation>
    <scope>NUCLEOTIDE SEQUENCE [LARGE SCALE GENOMIC DNA]</scope>
    <source>
        <strain evidence="2 3">SA-01</strain>
    </source>
</reference>
<accession>A0A135RNW9</accession>
<feature type="compositionally biased region" description="Polar residues" evidence="1">
    <location>
        <begin position="321"/>
        <end position="337"/>
    </location>
</feature>
<keyword evidence="3" id="KW-1185">Reference proteome</keyword>
<evidence type="ECO:0000313" key="3">
    <source>
        <dbReference type="Proteomes" id="UP000070054"/>
    </source>
</evidence>
<evidence type="ECO:0008006" key="4">
    <source>
        <dbReference type="Google" id="ProtNLM"/>
    </source>
</evidence>
<proteinExistence type="predicted"/>
<feature type="region of interest" description="Disordered" evidence="1">
    <location>
        <begin position="593"/>
        <end position="656"/>
    </location>
</feature>
<feature type="compositionally biased region" description="Low complexity" evidence="1">
    <location>
        <begin position="349"/>
        <end position="362"/>
    </location>
</feature>
<feature type="compositionally biased region" description="Polar residues" evidence="1">
    <location>
        <begin position="445"/>
        <end position="454"/>
    </location>
</feature>
<feature type="region of interest" description="Disordered" evidence="1">
    <location>
        <begin position="81"/>
        <end position="155"/>
    </location>
</feature>
<feature type="compositionally biased region" description="Acidic residues" evidence="1">
    <location>
        <begin position="87"/>
        <end position="96"/>
    </location>
</feature>
<feature type="compositionally biased region" description="Polar residues" evidence="1">
    <location>
        <begin position="141"/>
        <end position="153"/>
    </location>
</feature>
<feature type="region of interest" description="Disordered" evidence="1">
    <location>
        <begin position="1"/>
        <end position="22"/>
    </location>
</feature>
<gene>
    <name evidence="2" type="ORF">CNYM01_02653</name>
</gene>
<dbReference type="AlphaFoldDB" id="A0A135RNW9"/>
<protein>
    <recommendedName>
        <fullName evidence="4">Apopolysialoglycoprotein</fullName>
    </recommendedName>
</protein>
<feature type="compositionally biased region" description="Polar residues" evidence="1">
    <location>
        <begin position="473"/>
        <end position="488"/>
    </location>
</feature>
<comment type="caution">
    <text evidence="2">The sequence shown here is derived from an EMBL/GenBank/DDBJ whole genome shotgun (WGS) entry which is preliminary data.</text>
</comment>
<feature type="region of interest" description="Disordered" evidence="1">
    <location>
        <begin position="714"/>
        <end position="891"/>
    </location>
</feature>
<feature type="region of interest" description="Disordered" evidence="1">
    <location>
        <begin position="667"/>
        <end position="686"/>
    </location>
</feature>
<dbReference type="OrthoDB" id="275715at2759"/>
<feature type="compositionally biased region" description="Low complexity" evidence="1">
    <location>
        <begin position="241"/>
        <end position="256"/>
    </location>
</feature>
<dbReference type="EMBL" id="JEMN01001857">
    <property type="protein sequence ID" value="KXH25384.1"/>
    <property type="molecule type" value="Genomic_DNA"/>
</dbReference>
<evidence type="ECO:0000256" key="1">
    <source>
        <dbReference type="SAM" id="MobiDB-lite"/>
    </source>
</evidence>
<feature type="compositionally biased region" description="Polar residues" evidence="1">
    <location>
        <begin position="495"/>
        <end position="505"/>
    </location>
</feature>
<feature type="compositionally biased region" description="Basic and acidic residues" evidence="1">
    <location>
        <begin position="97"/>
        <end position="110"/>
    </location>
</feature>
<feature type="compositionally biased region" description="Basic residues" evidence="1">
    <location>
        <begin position="208"/>
        <end position="231"/>
    </location>
</feature>
<sequence>MAPGTRRANRSGYTEHDDFEGLPVRQWRQEWVSVEPPAPAETTQKNDIWDVELPWGMPKDAGLLPQHSQDLLRAARSGVLYKRPAPTEEEEAETDAVPDKPEKKEDEAETKGFQIKVWKQINRNSEGSPVSHLAKRRKGTVTISSKTVSSQVPGATVTKATVRRVDAAGNPYTQEITLQEGQAVEGEIISTTVVAVAAVDPAQQAPQRVRRPPPPKKKNKPGPGRGRKKKILPLPAPAVPGAPAAAPPVEGAPAAPKVEGADGTDPAVKQEREDSNNPDSEMADNDNDDDDGDDDDGDDGDDGDEEQRDGENTDSQDQEMTDASPSVPTPSVDTTAEFTDPESPVPKRAAPLANPINLAPPNMHLANSSPKGSPLKNVVLPSPTEPPAQFSSISEALVPPAAPKSEPVQADMPMGDGPEPPKEPSPQPPTESVDTLLPTQLPLADNSTELQDASTALPPAEKVGDIVSPMAETRSTFSLATTAETDASGTRLESGDQTVASNDAAQDSMMLDAPEERQPSPVPEAPKVAEIPGLSEALSTSEVPPPPPEESASLVVEDISEKKEESPIIPPTSVAEPSVPIAEVEPVAPVVEEMPLAPPMPEQPTEAVVSPAKSPVKSPLKSPAIPAAESPIKSPAPALEPPAPLEPPIVEPADIPPEIPVEVPVEAPVEESAALPPPAPLEPPVESSVAPLAEIPVEIPVEVSADVAMEEAPADLPAEKPIETPVEVPAVDIPTAEPESIPPAPAEVPMVPEDDGPDLLAGLETELDRQAEISKSPLPEPPAAPHPEPAELPEIANPVPLPEVPPIEPEKPAQEPTEAAATESAVVQEAPEVSEAESVPAVPAPSAEEPAPAEEAAASTETAATETAPAEEPEKKAEESSTDALVPAADA</sequence>
<name>A0A135RNW9_9PEZI</name>
<feature type="region of interest" description="Disordered" evidence="1">
    <location>
        <begin position="200"/>
        <end position="580"/>
    </location>
</feature>
<dbReference type="Proteomes" id="UP000070054">
    <property type="component" value="Unassembled WGS sequence"/>
</dbReference>
<feature type="compositionally biased region" description="Low complexity" evidence="1">
    <location>
        <begin position="814"/>
        <end position="870"/>
    </location>
</feature>
<evidence type="ECO:0000313" key="2">
    <source>
        <dbReference type="EMBL" id="KXH25384.1"/>
    </source>
</evidence>